<reference evidence="8 9" key="1">
    <citation type="submission" date="2020-11" db="EMBL/GenBank/DDBJ databases">
        <title>Pseudonocardia abyssalis sp. nov. and Pseudonocardia oceani sp. nov., description and phylogenomic analysis of two novel actinomycetes isolated from the deep Southern Ocean.</title>
        <authorList>
            <person name="Parra J."/>
        </authorList>
    </citation>
    <scope>NUCLEOTIDE SEQUENCE [LARGE SCALE GENOMIC DNA]</scope>
    <source>
        <strain evidence="8 9">KRD-168</strain>
    </source>
</reference>
<feature type="domain" description="Lipoyl-binding" evidence="6">
    <location>
        <begin position="2"/>
        <end position="77"/>
    </location>
</feature>
<organism evidence="8 9">
    <name type="scientific">Pseudonocardia abyssalis</name>
    <dbReference type="NCBI Taxonomy" id="2792008"/>
    <lineage>
        <taxon>Bacteria</taxon>
        <taxon>Bacillati</taxon>
        <taxon>Actinomycetota</taxon>
        <taxon>Actinomycetes</taxon>
        <taxon>Pseudonocardiales</taxon>
        <taxon>Pseudonocardiaceae</taxon>
        <taxon>Pseudonocardia</taxon>
    </lineage>
</organism>
<feature type="compositionally biased region" description="Low complexity" evidence="5">
    <location>
        <begin position="283"/>
        <end position="292"/>
    </location>
</feature>
<evidence type="ECO:0000259" key="6">
    <source>
        <dbReference type="PROSITE" id="PS50968"/>
    </source>
</evidence>
<dbReference type="EMBL" id="JADQDK010000001">
    <property type="protein sequence ID" value="MBW0135222.1"/>
    <property type="molecule type" value="Genomic_DNA"/>
</dbReference>
<evidence type="ECO:0000256" key="1">
    <source>
        <dbReference type="ARBA" id="ARBA00001938"/>
    </source>
</evidence>
<evidence type="ECO:0000256" key="5">
    <source>
        <dbReference type="SAM" id="MobiDB-lite"/>
    </source>
</evidence>
<dbReference type="PROSITE" id="PS00189">
    <property type="entry name" value="LIPOYL"/>
    <property type="match status" value="2"/>
</dbReference>
<evidence type="ECO:0000259" key="7">
    <source>
        <dbReference type="PROSITE" id="PS51826"/>
    </source>
</evidence>
<feature type="domain" description="Peripheral subunit-binding (PSBD)" evidence="7">
    <location>
        <begin position="293"/>
        <end position="330"/>
    </location>
</feature>
<feature type="compositionally biased region" description="Acidic residues" evidence="5">
    <location>
        <begin position="98"/>
        <end position="120"/>
    </location>
</feature>
<comment type="similarity">
    <text evidence="4">Belongs to the 2-oxoacid dehydrogenase family.</text>
</comment>
<evidence type="ECO:0000256" key="2">
    <source>
        <dbReference type="ARBA" id="ARBA00022679"/>
    </source>
</evidence>
<comment type="caution">
    <text evidence="8">The sequence shown here is derived from an EMBL/GenBank/DDBJ whole genome shotgun (WGS) entry which is preliminary data.</text>
</comment>
<dbReference type="Pfam" id="PF02817">
    <property type="entry name" value="E3_binding"/>
    <property type="match status" value="1"/>
</dbReference>
<feature type="region of interest" description="Disordered" evidence="5">
    <location>
        <begin position="328"/>
        <end position="369"/>
    </location>
</feature>
<keyword evidence="2 4" id="KW-0808">Transferase</keyword>
<dbReference type="InterPro" id="IPR050743">
    <property type="entry name" value="2-oxoacid_DH_E2_comp"/>
</dbReference>
<dbReference type="InterPro" id="IPR004167">
    <property type="entry name" value="PSBD"/>
</dbReference>
<comment type="cofactor">
    <cofactor evidence="1 4">
        <name>(R)-lipoate</name>
        <dbReference type="ChEBI" id="CHEBI:83088"/>
    </cofactor>
</comment>
<dbReference type="PANTHER" id="PTHR43178">
    <property type="entry name" value="DIHYDROLIPOAMIDE ACETYLTRANSFERASE COMPONENT OF PYRUVATE DEHYDROGENASE COMPLEX"/>
    <property type="match status" value="1"/>
</dbReference>
<evidence type="ECO:0000256" key="4">
    <source>
        <dbReference type="RuleBase" id="RU003423"/>
    </source>
</evidence>
<dbReference type="Proteomes" id="UP000694287">
    <property type="component" value="Unassembled WGS sequence"/>
</dbReference>
<keyword evidence="3 4" id="KW-0012">Acyltransferase</keyword>
<sequence length="604" mass="62394">MAFSVQMPALGESVTEGTVTRWLKQEGDRVEVDEPLLEVSTDKVDTEIPSPAAGVLQRIVAGEDETVEVGGELAVIGDGEESGGGDSGGGDASAEPAAQEEPEPEEAPAEEPSTEQEEPAEAPKAATASSGSGSSGTAITMPELGESVTEGTVTRWLKEVGDEVAVDEPLLEVSTDKVDTEIPSPVAGTLLEITAGEDATVEVGGQLAVIGDGSAAPATAEEKPAPEPEKEPEPKKEPEPAPKAEEKAPAEAPKAQEKAEREDVVAEQPSRPESNGSSGGSSGAADAPTGAPYVTPLVRKLATEHGVDLSTITGSGVGGRIRKQDVLAAAEAAAPEPTPEPAAAPAASAPAAPQAVAKPAKGAPEPGTTVKLPRLRQVIAQRMTESLQISAQLTTVQQVDMTRIAKLRTRAKAEFERREGVKLTFLPFFAKAVVEALKAFPQVNASINDETKEVTYHANVHLAVAVDTPRGLLVPVIKNAEDLNIAGIARKIADVAARTRDSKIGPDELSGGTFTITNIGSAGALFDTPIINQPQVAILGTGVITKQPMVITGADGDDVIAVRSVCYLPLTYDHRLVDGADAGRFVSAIKARLEEGAFEADLGL</sequence>
<dbReference type="Pfam" id="PF00364">
    <property type="entry name" value="Biotin_lipoyl"/>
    <property type="match status" value="2"/>
</dbReference>
<feature type="domain" description="Lipoyl-binding" evidence="6">
    <location>
        <begin position="136"/>
        <end position="211"/>
    </location>
</feature>
<evidence type="ECO:0000256" key="3">
    <source>
        <dbReference type="ARBA" id="ARBA00023315"/>
    </source>
</evidence>
<evidence type="ECO:0000313" key="8">
    <source>
        <dbReference type="EMBL" id="MBW0135222.1"/>
    </source>
</evidence>
<accession>A0ABS6USL6</accession>
<dbReference type="InterPro" id="IPR014276">
    <property type="entry name" value="2-oxoglutarate_DH_E2"/>
</dbReference>
<keyword evidence="9" id="KW-1185">Reference proteome</keyword>
<dbReference type="RefSeq" id="WP_218616066.1">
    <property type="nucleotide sequence ID" value="NZ_JADQDK010000001.1"/>
</dbReference>
<feature type="region of interest" description="Disordered" evidence="5">
    <location>
        <begin position="204"/>
        <end position="292"/>
    </location>
</feature>
<dbReference type="InterPro" id="IPR003016">
    <property type="entry name" value="2-oxoA_DH_lipoyl-BS"/>
</dbReference>
<dbReference type="PROSITE" id="PS50968">
    <property type="entry name" value="BIOTINYL_LIPOYL"/>
    <property type="match status" value="2"/>
</dbReference>
<name>A0ABS6USL6_9PSEU</name>
<gene>
    <name evidence="8" type="primary">sucB</name>
    <name evidence="8" type="ORF">I4I81_13295</name>
</gene>
<dbReference type="Pfam" id="PF00198">
    <property type="entry name" value="2-oxoacid_dh"/>
    <property type="match status" value="1"/>
</dbReference>
<proteinExistence type="inferred from homology"/>
<keyword evidence="4" id="KW-0450">Lipoyl</keyword>
<feature type="compositionally biased region" description="Low complexity" evidence="5">
    <location>
        <begin position="122"/>
        <end position="138"/>
    </location>
</feature>
<feature type="region of interest" description="Disordered" evidence="5">
    <location>
        <begin position="62"/>
        <end position="152"/>
    </location>
</feature>
<dbReference type="InterPro" id="IPR001078">
    <property type="entry name" value="2-oxoacid_DH_actylTfrase"/>
</dbReference>
<protein>
    <recommendedName>
        <fullName evidence="4">Dihydrolipoamide acetyltransferase component of pyruvate dehydrogenase complex</fullName>
        <ecNumber evidence="4">2.3.1.-</ecNumber>
    </recommendedName>
</protein>
<dbReference type="EC" id="2.3.1.-" evidence="4"/>
<evidence type="ECO:0000313" key="9">
    <source>
        <dbReference type="Proteomes" id="UP000694287"/>
    </source>
</evidence>
<feature type="compositionally biased region" description="Basic and acidic residues" evidence="5">
    <location>
        <begin position="220"/>
        <end position="264"/>
    </location>
</feature>
<dbReference type="PANTHER" id="PTHR43178:SF5">
    <property type="entry name" value="LIPOAMIDE ACYLTRANSFERASE COMPONENT OF BRANCHED-CHAIN ALPHA-KETO ACID DEHYDROGENASE COMPLEX, MITOCHONDRIAL"/>
    <property type="match status" value="1"/>
</dbReference>
<dbReference type="CDD" id="cd06849">
    <property type="entry name" value="lipoyl_domain"/>
    <property type="match status" value="2"/>
</dbReference>
<dbReference type="InterPro" id="IPR000089">
    <property type="entry name" value="Biotin_lipoyl"/>
</dbReference>
<feature type="compositionally biased region" description="Low complexity" evidence="5">
    <location>
        <begin position="343"/>
        <end position="364"/>
    </location>
</feature>
<dbReference type="PROSITE" id="PS51826">
    <property type="entry name" value="PSBD"/>
    <property type="match status" value="1"/>
</dbReference>
<dbReference type="NCBIfam" id="TIGR02927">
    <property type="entry name" value="SucB_Actino"/>
    <property type="match status" value="1"/>
</dbReference>